<evidence type="ECO:0000313" key="1">
    <source>
        <dbReference type="EMBL" id="KAJ3508090.1"/>
    </source>
</evidence>
<organism evidence="1 2">
    <name type="scientific">Fusarium decemcellulare</name>
    <dbReference type="NCBI Taxonomy" id="57161"/>
    <lineage>
        <taxon>Eukaryota</taxon>
        <taxon>Fungi</taxon>
        <taxon>Dikarya</taxon>
        <taxon>Ascomycota</taxon>
        <taxon>Pezizomycotina</taxon>
        <taxon>Sordariomycetes</taxon>
        <taxon>Hypocreomycetidae</taxon>
        <taxon>Hypocreales</taxon>
        <taxon>Nectriaceae</taxon>
        <taxon>Fusarium</taxon>
        <taxon>Fusarium decemcellulare species complex</taxon>
    </lineage>
</organism>
<comment type="caution">
    <text evidence="1">The sequence shown here is derived from an EMBL/GenBank/DDBJ whole genome shotgun (WGS) entry which is preliminary data.</text>
</comment>
<sequence>MYIPPAQRHLQVSAAHQRHGGLGDAQSHGFLQSAITVIFQPALKLLGRLSSVIGSSPKTLAKRQFSSNPSRNNNIKIGLIVGFVLAAFLAIVVAFLYFYCGSMRFTYKKKKHHHHHHHRGHKSVSSRGSRNSDRSAPPSPQSAAEEGPPAEDKQADGK</sequence>
<protein>
    <submittedName>
        <fullName evidence="1">Uncharacterized protein</fullName>
    </submittedName>
</protein>
<name>A0ACC1RBV1_9HYPO</name>
<dbReference type="EMBL" id="JANRMS010004524">
    <property type="protein sequence ID" value="KAJ3508090.1"/>
    <property type="molecule type" value="Genomic_DNA"/>
</dbReference>
<dbReference type="Proteomes" id="UP001148629">
    <property type="component" value="Unassembled WGS sequence"/>
</dbReference>
<evidence type="ECO:0000313" key="2">
    <source>
        <dbReference type="Proteomes" id="UP001148629"/>
    </source>
</evidence>
<reference evidence="1" key="1">
    <citation type="submission" date="2022-08" db="EMBL/GenBank/DDBJ databases">
        <title>Genome Sequence of Fusarium decemcellulare.</title>
        <authorList>
            <person name="Buettner E."/>
        </authorList>
    </citation>
    <scope>NUCLEOTIDE SEQUENCE</scope>
    <source>
        <strain evidence="1">Babe19</strain>
    </source>
</reference>
<accession>A0ACC1RBV1</accession>
<gene>
    <name evidence="1" type="ORF">NM208_g15871</name>
</gene>
<proteinExistence type="predicted"/>
<keyword evidence="2" id="KW-1185">Reference proteome</keyword>